<keyword evidence="2" id="KW-1133">Transmembrane helix</keyword>
<evidence type="ECO:0000313" key="5">
    <source>
        <dbReference type="Proteomes" id="UP000632339"/>
    </source>
</evidence>
<dbReference type="RefSeq" id="WP_019944126.1">
    <property type="nucleotide sequence ID" value="NZ_BMLI01000001.1"/>
</dbReference>
<dbReference type="SUPFAM" id="SSF52172">
    <property type="entry name" value="CheY-like"/>
    <property type="match status" value="1"/>
</dbReference>
<dbReference type="InterPro" id="IPR011006">
    <property type="entry name" value="CheY-like_superfamily"/>
</dbReference>
<feature type="transmembrane region" description="Helical" evidence="2">
    <location>
        <begin position="162"/>
        <end position="186"/>
    </location>
</feature>
<dbReference type="Gene3D" id="3.40.50.2300">
    <property type="match status" value="1"/>
</dbReference>
<comment type="similarity">
    <text evidence="1">Belongs to the bacterial sugar transferase family.</text>
</comment>
<evidence type="ECO:0000259" key="3">
    <source>
        <dbReference type="Pfam" id="PF02397"/>
    </source>
</evidence>
<accession>A0ABQ2HQG1</accession>
<gene>
    <name evidence="4" type="ORF">GCM10010967_19330</name>
</gene>
<name>A0ABQ2HQG1_9BACT</name>
<comment type="caution">
    <text evidence="4">The sequence shown here is derived from an EMBL/GenBank/DDBJ whole genome shotgun (WGS) entry which is preliminary data.</text>
</comment>
<dbReference type="PANTHER" id="PTHR30576:SF0">
    <property type="entry name" value="UNDECAPRENYL-PHOSPHATE N-ACETYLGALACTOSAMINYL 1-PHOSPHATE TRANSFERASE-RELATED"/>
    <property type="match status" value="1"/>
</dbReference>
<dbReference type="Proteomes" id="UP000632339">
    <property type="component" value="Unassembled WGS sequence"/>
</dbReference>
<reference evidence="5" key="1">
    <citation type="journal article" date="2019" name="Int. J. Syst. Evol. Microbiol.">
        <title>The Global Catalogue of Microorganisms (GCM) 10K type strain sequencing project: providing services to taxonomists for standard genome sequencing and annotation.</title>
        <authorList>
            <consortium name="The Broad Institute Genomics Platform"/>
            <consortium name="The Broad Institute Genome Sequencing Center for Infectious Disease"/>
            <person name="Wu L."/>
            <person name="Ma J."/>
        </authorList>
    </citation>
    <scope>NUCLEOTIDE SEQUENCE [LARGE SCALE GENOMIC DNA]</scope>
    <source>
        <strain evidence="5">CGMCC 1.6375</strain>
    </source>
</reference>
<dbReference type="Pfam" id="PF02397">
    <property type="entry name" value="Bac_transf"/>
    <property type="match status" value="1"/>
</dbReference>
<dbReference type="InterPro" id="IPR003362">
    <property type="entry name" value="Bact_transf"/>
</dbReference>
<protein>
    <recommendedName>
        <fullName evidence="3">Bacterial sugar transferase domain-containing protein</fullName>
    </recommendedName>
</protein>
<keyword evidence="2" id="KW-0472">Membrane</keyword>
<feature type="domain" description="Bacterial sugar transferase" evidence="3">
    <location>
        <begin position="160"/>
        <end position="398"/>
    </location>
</feature>
<keyword evidence="2" id="KW-0812">Transmembrane</keyword>
<keyword evidence="5" id="KW-1185">Reference proteome</keyword>
<sequence>MELAGTTLETATAGKTYVAQFRVIYLHTDFQEYLRFTERFAEYLQVEYFDTPAGALDALKENFPADVIVAHDRSGGLELLGTIRSSAGFGNIPFVLLVDRLDRQAIETARQRHADDVFSVNFDDGDLVTRIKYFKKRQWYVANKASQKIGAQSHKTPLWKRAIDVATTGTAVILLLPVFILVAILIKLDSKGPIFYKSKRVGSGYKIFDLYKFRTMRTDADQLIRKMAALNMYSKAEPVSQIETHGLCDECLAGNQCKSLLFHDGKEICEKLYHFQKEQKAAFMKFQNDPRITRLGGFLRNSSIDELPQLINILKGDMSLVGNRPLPLYEAEKMTTDDKILRFAGPAGLTGLWQVTKRGKGKADMTEEERTQLDITYAREFSFKMDMEIILKTFPALLQSENV</sequence>
<evidence type="ECO:0000313" key="4">
    <source>
        <dbReference type="EMBL" id="GGM87112.1"/>
    </source>
</evidence>
<organism evidence="4 5">
    <name type="scientific">Dyadobacter beijingensis</name>
    <dbReference type="NCBI Taxonomy" id="365489"/>
    <lineage>
        <taxon>Bacteria</taxon>
        <taxon>Pseudomonadati</taxon>
        <taxon>Bacteroidota</taxon>
        <taxon>Cytophagia</taxon>
        <taxon>Cytophagales</taxon>
        <taxon>Spirosomataceae</taxon>
        <taxon>Dyadobacter</taxon>
    </lineage>
</organism>
<dbReference type="PANTHER" id="PTHR30576">
    <property type="entry name" value="COLANIC BIOSYNTHESIS UDP-GLUCOSE LIPID CARRIER TRANSFERASE"/>
    <property type="match status" value="1"/>
</dbReference>
<proteinExistence type="inferred from homology"/>
<evidence type="ECO:0000256" key="2">
    <source>
        <dbReference type="SAM" id="Phobius"/>
    </source>
</evidence>
<evidence type="ECO:0000256" key="1">
    <source>
        <dbReference type="ARBA" id="ARBA00006464"/>
    </source>
</evidence>
<dbReference type="EMBL" id="BMLI01000001">
    <property type="protein sequence ID" value="GGM87112.1"/>
    <property type="molecule type" value="Genomic_DNA"/>
</dbReference>